<dbReference type="AlphaFoldDB" id="A0A2S2R4Q9"/>
<gene>
    <name evidence="2" type="ORF">g.113604</name>
</gene>
<feature type="compositionally biased region" description="Polar residues" evidence="1">
    <location>
        <begin position="1"/>
        <end position="15"/>
    </location>
</feature>
<proteinExistence type="predicted"/>
<feature type="region of interest" description="Disordered" evidence="1">
    <location>
        <begin position="1"/>
        <end position="62"/>
    </location>
</feature>
<evidence type="ECO:0000256" key="1">
    <source>
        <dbReference type="SAM" id="MobiDB-lite"/>
    </source>
</evidence>
<dbReference type="EMBL" id="GGMS01015806">
    <property type="protein sequence ID" value="MBY85009.1"/>
    <property type="molecule type" value="Transcribed_RNA"/>
</dbReference>
<evidence type="ECO:0000313" key="2">
    <source>
        <dbReference type="EMBL" id="MBY85009.1"/>
    </source>
</evidence>
<reference evidence="2" key="1">
    <citation type="submission" date="2018-04" db="EMBL/GenBank/DDBJ databases">
        <title>Transcriptome assembly of Sipha flava.</title>
        <authorList>
            <person name="Scully E.D."/>
            <person name="Geib S.M."/>
            <person name="Palmer N.A."/>
            <person name="Koch K."/>
            <person name="Bradshaw J."/>
            <person name="Heng-Moss T."/>
            <person name="Sarath G."/>
        </authorList>
    </citation>
    <scope>NUCLEOTIDE SEQUENCE</scope>
</reference>
<protein>
    <submittedName>
        <fullName evidence="2">Uncharacterized protein</fullName>
    </submittedName>
</protein>
<feature type="compositionally biased region" description="Basic and acidic residues" evidence="1">
    <location>
        <begin position="50"/>
        <end position="62"/>
    </location>
</feature>
<name>A0A2S2R4Q9_9HEMI</name>
<accession>A0A2S2R4Q9</accession>
<sequence>MQSDVKMMTPTQLDSSSRDNTRRKHAHRQDKDARSSVDTIKNKTLPKHTAVREVRTAREDAHDTNRPFYTAIYTRASQGPGVEIIFSLRLINIQMMDNDQ</sequence>
<organism evidence="2">
    <name type="scientific">Sipha flava</name>
    <name type="common">yellow sugarcane aphid</name>
    <dbReference type="NCBI Taxonomy" id="143950"/>
    <lineage>
        <taxon>Eukaryota</taxon>
        <taxon>Metazoa</taxon>
        <taxon>Ecdysozoa</taxon>
        <taxon>Arthropoda</taxon>
        <taxon>Hexapoda</taxon>
        <taxon>Insecta</taxon>
        <taxon>Pterygota</taxon>
        <taxon>Neoptera</taxon>
        <taxon>Paraneoptera</taxon>
        <taxon>Hemiptera</taxon>
        <taxon>Sternorrhyncha</taxon>
        <taxon>Aphidomorpha</taxon>
        <taxon>Aphidoidea</taxon>
        <taxon>Aphididae</taxon>
        <taxon>Sipha</taxon>
    </lineage>
</organism>